<sequence length="243" mass="26679">MPRGPFCQLCLQRGHSLIRCPLREGLMFLGHVSMMLQLPNETERISRPSENTSNRPDWRRRRRWLNASRRMREQITRRRGNMYNHASRGTYTAVQSMPPPPPPPNTRAISMAGNASVITVGHPGSSSSSIIYSTYSATSDSTIADENHTNLSSNHSSRTEPVESSQAASDGLPLRLGNETRLPGNSSNGGLVNETMFDAIASMDHPEREYDSHWDSTAQVDTVMTGAVGAVVGVNGDGIFDII</sequence>
<protein>
    <submittedName>
        <fullName evidence="2">Uncharacterized protein</fullName>
    </submittedName>
</protein>
<evidence type="ECO:0000256" key="1">
    <source>
        <dbReference type="SAM" id="MobiDB-lite"/>
    </source>
</evidence>
<feature type="region of interest" description="Disordered" evidence="1">
    <location>
        <begin position="144"/>
        <end position="192"/>
    </location>
</feature>
<gene>
    <name evidence="2" type="ORF">IFM60648_04001</name>
</gene>
<accession>A0ABQ1A501</accession>
<comment type="caution">
    <text evidence="2">The sequence shown here is derived from an EMBL/GenBank/DDBJ whole genome shotgun (WGS) entry which is preliminary data.</text>
</comment>
<evidence type="ECO:0000313" key="3">
    <source>
        <dbReference type="Proteomes" id="UP000465220"/>
    </source>
</evidence>
<name>A0ABQ1A501_ASPLE</name>
<proteinExistence type="predicted"/>
<keyword evidence="3" id="KW-1185">Reference proteome</keyword>
<dbReference type="EMBL" id="BLKI01000018">
    <property type="protein sequence ID" value="GFF73691.1"/>
    <property type="molecule type" value="Genomic_DNA"/>
</dbReference>
<organism evidence="2 3">
    <name type="scientific">Aspergillus lentulus</name>
    <dbReference type="NCBI Taxonomy" id="293939"/>
    <lineage>
        <taxon>Eukaryota</taxon>
        <taxon>Fungi</taxon>
        <taxon>Dikarya</taxon>
        <taxon>Ascomycota</taxon>
        <taxon>Pezizomycotina</taxon>
        <taxon>Eurotiomycetes</taxon>
        <taxon>Eurotiomycetidae</taxon>
        <taxon>Eurotiales</taxon>
        <taxon>Aspergillaceae</taxon>
        <taxon>Aspergillus</taxon>
        <taxon>Aspergillus subgen. Fumigati</taxon>
    </lineage>
</organism>
<dbReference type="Proteomes" id="UP000465220">
    <property type="component" value="Unassembled WGS sequence"/>
</dbReference>
<evidence type="ECO:0000313" key="2">
    <source>
        <dbReference type="EMBL" id="GFF73691.1"/>
    </source>
</evidence>
<reference evidence="2 3" key="1">
    <citation type="submission" date="2020-01" db="EMBL/GenBank/DDBJ databases">
        <title>Draft genome sequence of Aspergillus lentulus IFM 60648.</title>
        <authorList>
            <person name="Takahashi H."/>
            <person name="Yaguchi T."/>
        </authorList>
    </citation>
    <scope>NUCLEOTIDE SEQUENCE [LARGE SCALE GENOMIC DNA]</scope>
    <source>
        <strain evidence="2 3">IFM 60648</strain>
    </source>
</reference>